<evidence type="ECO:0000256" key="1">
    <source>
        <dbReference type="PIRSR" id="PIRSR601310-1"/>
    </source>
</evidence>
<dbReference type="GO" id="GO:0009117">
    <property type="term" value="P:nucleotide metabolic process"/>
    <property type="evidence" value="ECO:0007669"/>
    <property type="project" value="TreeGrafter"/>
</dbReference>
<dbReference type="Gene3D" id="3.30.428.10">
    <property type="entry name" value="HIT-like"/>
    <property type="match status" value="1"/>
</dbReference>
<dbReference type="PROSITE" id="PS51084">
    <property type="entry name" value="HIT_2"/>
    <property type="match status" value="1"/>
</dbReference>
<name>A0AB38YKG8_9GAMM</name>
<reference evidence="5" key="1">
    <citation type="submission" date="2022-07" db="EMBL/GenBank/DDBJ databases">
        <title>Complete genome sequence of Salinispirillum sp. LH10-3-1 capable of multiple carbohydrate inversion isolated from a soda lake.</title>
        <authorList>
            <person name="Liu J."/>
            <person name="Zhai Y."/>
            <person name="Zhang H."/>
            <person name="Yang H."/>
            <person name="Qu J."/>
            <person name="Li J."/>
        </authorList>
    </citation>
    <scope>NUCLEOTIDE SEQUENCE</scope>
    <source>
        <strain evidence="5">LH 10-3-1</strain>
    </source>
</reference>
<dbReference type="PRINTS" id="PR00332">
    <property type="entry name" value="HISTRIAD"/>
</dbReference>
<dbReference type="InterPro" id="IPR001310">
    <property type="entry name" value="Histidine_triad_HIT"/>
</dbReference>
<dbReference type="PANTHER" id="PTHR46648:SF1">
    <property type="entry name" value="ADENOSINE 5'-MONOPHOSPHORAMIDASE HNT1"/>
    <property type="match status" value="1"/>
</dbReference>
<dbReference type="EMBL" id="CP101717">
    <property type="protein sequence ID" value="WLD59626.1"/>
    <property type="molecule type" value="Genomic_DNA"/>
</dbReference>
<evidence type="ECO:0000256" key="3">
    <source>
        <dbReference type="PROSITE-ProRule" id="PRU00464"/>
    </source>
</evidence>
<evidence type="ECO:0000313" key="5">
    <source>
        <dbReference type="EMBL" id="WLD59626.1"/>
    </source>
</evidence>
<proteinExistence type="predicted"/>
<dbReference type="Pfam" id="PF01230">
    <property type="entry name" value="HIT"/>
    <property type="match status" value="1"/>
</dbReference>
<evidence type="ECO:0000259" key="4">
    <source>
        <dbReference type="PROSITE" id="PS51084"/>
    </source>
</evidence>
<dbReference type="AlphaFoldDB" id="A0AB38YKG8"/>
<dbReference type="InterPro" id="IPR011146">
    <property type="entry name" value="HIT-like"/>
</dbReference>
<dbReference type="GO" id="GO:0003824">
    <property type="term" value="F:catalytic activity"/>
    <property type="evidence" value="ECO:0007669"/>
    <property type="project" value="InterPro"/>
</dbReference>
<feature type="domain" description="HIT" evidence="4">
    <location>
        <begin position="8"/>
        <end position="115"/>
    </location>
</feature>
<accession>A0AB38YKG8</accession>
<organism evidence="5">
    <name type="scientific">Salinispirillum sp. LH 10-3-1</name>
    <dbReference type="NCBI Taxonomy" id="2952525"/>
    <lineage>
        <taxon>Bacteria</taxon>
        <taxon>Pseudomonadati</taxon>
        <taxon>Pseudomonadota</taxon>
        <taxon>Gammaproteobacteria</taxon>
        <taxon>Oceanospirillales</taxon>
        <taxon>Saccharospirillaceae</taxon>
        <taxon>Salinispirillum</taxon>
    </lineage>
</organism>
<dbReference type="PANTHER" id="PTHR46648">
    <property type="entry name" value="HIT FAMILY PROTEIN 1"/>
    <property type="match status" value="1"/>
</dbReference>
<dbReference type="InterPro" id="IPR039384">
    <property type="entry name" value="HINT"/>
</dbReference>
<dbReference type="InterPro" id="IPR036265">
    <property type="entry name" value="HIT-like_sf"/>
</dbReference>
<dbReference type="RefSeq" id="WP_304996918.1">
    <property type="nucleotide sequence ID" value="NZ_CP101717.1"/>
</dbReference>
<dbReference type="CDD" id="cd01277">
    <property type="entry name" value="HINT_subgroup"/>
    <property type="match status" value="1"/>
</dbReference>
<gene>
    <name evidence="5" type="ORF">NFC81_07535</name>
</gene>
<protein>
    <submittedName>
        <fullName evidence="5">HIT family protein</fullName>
    </submittedName>
</protein>
<feature type="short sequence motif" description="Histidine triad motif" evidence="2 3">
    <location>
        <begin position="100"/>
        <end position="104"/>
    </location>
</feature>
<feature type="active site" description="Tele-AMP-histidine intermediate" evidence="1">
    <location>
        <position position="102"/>
    </location>
</feature>
<evidence type="ECO:0000256" key="2">
    <source>
        <dbReference type="PIRSR" id="PIRSR601310-3"/>
    </source>
</evidence>
<dbReference type="SUPFAM" id="SSF54197">
    <property type="entry name" value="HIT-like"/>
    <property type="match status" value="1"/>
</dbReference>
<sequence length="141" mass="15172">MAYDNNNVFAKILRGELPCIKVYEDEHTLAFMDIMPQIDGHTLVIPKEPAETLLDISDEAAAAVIKTTKRIAAAVDKAMQGPGVVLFQLNGAGAGQTVPHLHFHVIPTSLAELRQPHAMVQGDPEVLKANAEKIIGALNSL</sequence>